<dbReference type="Proteomes" id="UP000544122">
    <property type="component" value="Unassembled WGS sequence"/>
</dbReference>
<sequence length="54" mass="5906">MNSKWPKLTPMSGITSGWLLYEMATATAAPGRALAILQYGLLAPARLSVWSARW</sequence>
<dbReference type="EMBL" id="JAAVLX010000004">
    <property type="protein sequence ID" value="NOJ40382.1"/>
    <property type="molecule type" value="Genomic_DNA"/>
</dbReference>
<accession>A0A7Y4LVG7</accession>
<protein>
    <submittedName>
        <fullName evidence="1">Uncharacterized protein</fullName>
    </submittedName>
</protein>
<reference evidence="1 2" key="1">
    <citation type="submission" date="2020-03" db="EMBL/GenBank/DDBJ databases">
        <title>Bradyrhizobium diversity isolated from nodules of Indigofera sp.</title>
        <authorList>
            <person name="Klepa M."/>
            <person name="Helene L."/>
            <person name="Hungria M."/>
        </authorList>
    </citation>
    <scope>NUCLEOTIDE SEQUENCE [LARGE SCALE GENOMIC DNA]</scope>
    <source>
        <strain evidence="1 2">WSM 1791</strain>
    </source>
</reference>
<dbReference type="AlphaFoldDB" id="A0A7Y4LVG7"/>
<proteinExistence type="predicted"/>
<comment type="caution">
    <text evidence="1">The sequence shown here is derived from an EMBL/GenBank/DDBJ whole genome shotgun (WGS) entry which is preliminary data.</text>
</comment>
<dbReference type="RefSeq" id="WP_171579670.1">
    <property type="nucleotide sequence ID" value="NZ_JAAVLX010000004.1"/>
</dbReference>
<evidence type="ECO:0000313" key="1">
    <source>
        <dbReference type="EMBL" id="NOJ40382.1"/>
    </source>
</evidence>
<gene>
    <name evidence="1" type="ORF">HCN58_12375</name>
</gene>
<keyword evidence="2" id="KW-1185">Reference proteome</keyword>
<name>A0A7Y4LVG7_9BRAD</name>
<organism evidence="1 2">
    <name type="scientific">Bradyrhizobium australiense</name>
    <dbReference type="NCBI Taxonomy" id="2721161"/>
    <lineage>
        <taxon>Bacteria</taxon>
        <taxon>Pseudomonadati</taxon>
        <taxon>Pseudomonadota</taxon>
        <taxon>Alphaproteobacteria</taxon>
        <taxon>Hyphomicrobiales</taxon>
        <taxon>Nitrobacteraceae</taxon>
        <taxon>Bradyrhizobium</taxon>
    </lineage>
</organism>
<evidence type="ECO:0000313" key="2">
    <source>
        <dbReference type="Proteomes" id="UP000544122"/>
    </source>
</evidence>